<comment type="similarity">
    <text evidence="1">Belongs to the serine-aspartate repeat-containing protein (SDr) family.</text>
</comment>
<evidence type="ECO:0000256" key="3">
    <source>
        <dbReference type="ARBA" id="ARBA00022525"/>
    </source>
</evidence>
<dbReference type="NCBIfam" id="TIGR01167">
    <property type="entry name" value="LPXTG_anchor"/>
    <property type="match status" value="1"/>
</dbReference>
<evidence type="ECO:0000256" key="5">
    <source>
        <dbReference type="ARBA" id="ARBA00023088"/>
    </source>
</evidence>
<feature type="region of interest" description="Disordered" evidence="6">
    <location>
        <begin position="246"/>
        <end position="265"/>
    </location>
</feature>
<keyword evidence="3" id="KW-0964">Secreted</keyword>
<evidence type="ECO:0000259" key="8">
    <source>
        <dbReference type="PROSITE" id="PS50234"/>
    </source>
</evidence>
<dbReference type="EMBL" id="JBHSGS010000016">
    <property type="protein sequence ID" value="MFC4718773.1"/>
    <property type="molecule type" value="Genomic_DNA"/>
</dbReference>
<dbReference type="Pfam" id="PF05738">
    <property type="entry name" value="Cna_B"/>
    <property type="match status" value="1"/>
</dbReference>
<gene>
    <name evidence="10" type="ORF">ACFO5I_03310</name>
</gene>
<dbReference type="InterPro" id="IPR013783">
    <property type="entry name" value="Ig-like_fold"/>
</dbReference>
<dbReference type="Gene3D" id="2.60.40.10">
    <property type="entry name" value="Immunoglobulins"/>
    <property type="match status" value="2"/>
</dbReference>
<dbReference type="SUPFAM" id="SSF53300">
    <property type="entry name" value="vWA-like"/>
    <property type="match status" value="1"/>
</dbReference>
<dbReference type="InterPro" id="IPR041033">
    <property type="entry name" value="SpaA_PFL_dom_1"/>
</dbReference>
<organism evidence="10 11">
    <name type="scientific">Enterococcus lemanii</name>
    <dbReference type="NCBI Taxonomy" id="1159752"/>
    <lineage>
        <taxon>Bacteria</taxon>
        <taxon>Bacillati</taxon>
        <taxon>Bacillota</taxon>
        <taxon>Bacilli</taxon>
        <taxon>Lactobacillales</taxon>
        <taxon>Enterococcaceae</taxon>
        <taxon>Enterococcus</taxon>
    </lineage>
</organism>
<dbReference type="SUPFAM" id="SSF49478">
    <property type="entry name" value="Cna protein B-type domain"/>
    <property type="match status" value="2"/>
</dbReference>
<evidence type="ECO:0000256" key="6">
    <source>
        <dbReference type="SAM" id="MobiDB-lite"/>
    </source>
</evidence>
<dbReference type="Pfam" id="PF00092">
    <property type="entry name" value="VWA"/>
    <property type="match status" value="1"/>
</dbReference>
<dbReference type="Proteomes" id="UP001595969">
    <property type="component" value="Unassembled WGS sequence"/>
</dbReference>
<evidence type="ECO:0000256" key="4">
    <source>
        <dbReference type="ARBA" id="ARBA00022729"/>
    </source>
</evidence>
<proteinExistence type="inferred from homology"/>
<feature type="compositionally biased region" description="Acidic residues" evidence="6">
    <location>
        <begin position="229"/>
        <end position="239"/>
    </location>
</feature>
<dbReference type="PANTHER" id="PTHR36108">
    <property type="entry name" value="COLOSSIN-B-RELATED"/>
    <property type="match status" value="1"/>
</dbReference>
<evidence type="ECO:0000313" key="10">
    <source>
        <dbReference type="EMBL" id="MFC4718773.1"/>
    </source>
</evidence>
<evidence type="ECO:0000256" key="1">
    <source>
        <dbReference type="ARBA" id="ARBA00007257"/>
    </source>
</evidence>
<dbReference type="Pfam" id="PF17802">
    <property type="entry name" value="SpaA"/>
    <property type="match status" value="2"/>
</dbReference>
<dbReference type="InterPro" id="IPR036465">
    <property type="entry name" value="vWFA_dom_sf"/>
</dbReference>
<protein>
    <submittedName>
        <fullName evidence="10">SpaA isopeptide-forming pilin-related protein</fullName>
    </submittedName>
</protein>
<evidence type="ECO:0000256" key="7">
    <source>
        <dbReference type="SAM" id="Phobius"/>
    </source>
</evidence>
<dbReference type="InterPro" id="IPR002035">
    <property type="entry name" value="VWF_A"/>
</dbReference>
<dbReference type="CDD" id="cd00198">
    <property type="entry name" value="vWFA"/>
    <property type="match status" value="1"/>
</dbReference>
<dbReference type="SMART" id="SM00327">
    <property type="entry name" value="VWA"/>
    <property type="match status" value="1"/>
</dbReference>
<accession>A0ABV9MVR5</accession>
<feature type="domain" description="VWFA" evidence="8">
    <location>
        <begin position="443"/>
        <end position="679"/>
    </location>
</feature>
<dbReference type="PANTHER" id="PTHR36108:SF13">
    <property type="entry name" value="COLOSSIN-B-RELATED"/>
    <property type="match status" value="1"/>
</dbReference>
<dbReference type="Gene3D" id="3.40.50.410">
    <property type="entry name" value="von Willebrand factor, type A domain"/>
    <property type="match status" value="1"/>
</dbReference>
<sequence length="1200" mass="131345">MRKKGMVWFTLLLLLVSFIPSLIQAYVVYAQSPDEVSETIVKNDQLDVSTLVKQVDDQMLWEIKYQLNSPAPNIKQRLKFKIYQGELVETNLAAPENIEGWGYGNDNWFMPENFSQTTQGSILVKTDLSVEQLVLKLQIDEEVTTETILATMAEDSEEPAPQETVEEVVVTENVLEAPISNPHQLSAPTVKVQVTQTPESAPMIEESAVATEEPEISTDAPVVETPSSESEEGSQDESAADIIVKNTTESSQEETETVDDNGWLPPSKNKTITNFTNLNPLVSPFSLNPYSDSFDYENDSLGKYPKHYTNRHLVNTSSNEDIRNFNYLKVVTNRTPTNNNAGQSSPANQVVNINDSNTLSNIVDTNGNVKSGLTGVDFTNFSDGYVAYWQPDSIKTLETAQEQFSKLILNKKTVKPIASDPTKFEIELDVIGGVTVNPNRLVDVVFVLDKSSSMNYGINTPGTNGTPSRWDVLKTAMTKFTDTLLTTENALGDGGKGYLRMGLASFGSNGTDTPFGEIGTFTSGIGFTSNKTIFNNHPIIKDTAYTSSGTPTFLGLDAGIEMFETPAYGARSNAEKIIIILTDGEPTFGMGQNYTNITNDSTVTNSGSGNTSKKRFSFTNTRTRTYFTGNGTSSPPSGTTMTSIRTSTINHAVSRPTDTIKRYSIGFGVSGVQDILNALGPEGQGEANDQNSLDNILTYFSNIIGPKTPYINNATINDPMSSYVTLDTSSVTVTPLTLTLGSGGTNVLTQPGGTPTYITDINKTIDSTGITLSKVTLSGTANANRVNDVKYGLRLKYTVTLKEAYRDGLFYQTNGPTYLEQNNYTNSLGFTVPSVRYKRSFSIPFEKKWIDDNNDWNTRKAVTLKLQQKIGTGNWIDVTGQIKTLSASGPYTGSFDNVPYYSSGQLVKYRVVEDGRITGYGDPSVTPNSSEGITGNTENKKFTITNSLLYRDVVFKKTKSNGVTPLENVQFTIRKKGENTPVLQTVTSNGIGEVKFTHLPIGEYVIEEVEAPDNYKPIVPIEIKIEDQNKTLILTGLPTNNIVKNYLKDYDLVVTKEDNYGSALEGAIFELKRTDVTPNVLQTVTVTDNKFTFTDLPAPGTYLLTETSPPNGFIGIDPVTITISENGVVTVTGNDSQVDKTDDNKNIIKLTIKNKRKGQLPSTGGQGTNQFMWTTVILIALAGVVGSYYVYRNKKGAKVK</sequence>
<dbReference type="Gene3D" id="2.60.40.1140">
    <property type="entry name" value="Collagen-binding surface protein Cna, B-type domain"/>
    <property type="match status" value="1"/>
</dbReference>
<dbReference type="RefSeq" id="WP_204653544.1">
    <property type="nucleotide sequence ID" value="NZ_JAFBFD010000010.1"/>
</dbReference>
<keyword evidence="5" id="KW-0572">Peptidoglycan-anchor</keyword>
<reference evidence="11" key="1">
    <citation type="journal article" date="2019" name="Int. J. Syst. Evol. Microbiol.">
        <title>The Global Catalogue of Microorganisms (GCM) 10K type strain sequencing project: providing services to taxonomists for standard genome sequencing and annotation.</title>
        <authorList>
            <consortium name="The Broad Institute Genomics Platform"/>
            <consortium name="The Broad Institute Genome Sequencing Center for Infectious Disease"/>
            <person name="Wu L."/>
            <person name="Ma J."/>
        </authorList>
    </citation>
    <scope>NUCLEOTIDE SEQUENCE [LARGE SCALE GENOMIC DNA]</scope>
    <source>
        <strain evidence="11">CGMCC 1.19032</strain>
    </source>
</reference>
<keyword evidence="4" id="KW-0732">Signal</keyword>
<evidence type="ECO:0000256" key="2">
    <source>
        <dbReference type="ARBA" id="ARBA00022512"/>
    </source>
</evidence>
<evidence type="ECO:0000313" key="11">
    <source>
        <dbReference type="Proteomes" id="UP001595969"/>
    </source>
</evidence>
<dbReference type="Pfam" id="PF21426">
    <property type="entry name" value="GBS104-like_Ig"/>
    <property type="match status" value="1"/>
</dbReference>
<keyword evidence="7" id="KW-0812">Transmembrane</keyword>
<keyword evidence="11" id="KW-1185">Reference proteome</keyword>
<feature type="transmembrane region" description="Helical" evidence="7">
    <location>
        <begin position="1171"/>
        <end position="1191"/>
    </location>
</feature>
<dbReference type="InterPro" id="IPR019931">
    <property type="entry name" value="LPXTG_anchor"/>
</dbReference>
<comment type="caution">
    <text evidence="10">The sequence shown here is derived from an EMBL/GenBank/DDBJ whole genome shotgun (WGS) entry which is preliminary data.</text>
</comment>
<dbReference type="PROSITE" id="PS50234">
    <property type="entry name" value="VWFA"/>
    <property type="match status" value="1"/>
</dbReference>
<name>A0ABV9MVR5_9ENTE</name>
<keyword evidence="7" id="KW-1133">Transmembrane helix</keyword>
<dbReference type="PROSITE" id="PS50847">
    <property type="entry name" value="GRAM_POS_ANCHORING"/>
    <property type="match status" value="1"/>
</dbReference>
<dbReference type="Gene3D" id="2.60.40.2110">
    <property type="match status" value="1"/>
</dbReference>
<keyword evidence="7" id="KW-0472">Membrane</keyword>
<dbReference type="InterPro" id="IPR049319">
    <property type="entry name" value="GBS104-like_Ig"/>
</dbReference>
<feature type="region of interest" description="Disordered" evidence="6">
    <location>
        <begin position="199"/>
        <end position="240"/>
    </location>
</feature>
<dbReference type="InterPro" id="IPR008454">
    <property type="entry name" value="Collagen-bd_Cna-like_B-typ_dom"/>
</dbReference>
<feature type="domain" description="Gram-positive cocci surface proteins LPxTG" evidence="9">
    <location>
        <begin position="1160"/>
        <end position="1200"/>
    </location>
</feature>
<evidence type="ECO:0000259" key="9">
    <source>
        <dbReference type="PROSITE" id="PS50847"/>
    </source>
</evidence>
<keyword evidence="2" id="KW-0134">Cell wall</keyword>